<dbReference type="Proteomes" id="UP000250235">
    <property type="component" value="Unassembled WGS sequence"/>
</dbReference>
<dbReference type="PROSITE" id="PS50600">
    <property type="entry name" value="ULP_PROTEASE"/>
    <property type="match status" value="1"/>
</dbReference>
<feature type="compositionally biased region" description="Polar residues" evidence="4">
    <location>
        <begin position="413"/>
        <end position="423"/>
    </location>
</feature>
<dbReference type="InterPro" id="IPR038765">
    <property type="entry name" value="Papain-like_cys_pep_sf"/>
</dbReference>
<feature type="domain" description="Ubiquitin-like protease family profile" evidence="5">
    <location>
        <begin position="447"/>
        <end position="655"/>
    </location>
</feature>
<name>A0A2Z6ZZ19_9LAMI</name>
<feature type="region of interest" description="Disordered" evidence="4">
    <location>
        <begin position="359"/>
        <end position="423"/>
    </location>
</feature>
<evidence type="ECO:0000313" key="6">
    <source>
        <dbReference type="EMBL" id="KZV14504.1"/>
    </source>
</evidence>
<evidence type="ECO:0000256" key="4">
    <source>
        <dbReference type="SAM" id="MobiDB-lite"/>
    </source>
</evidence>
<dbReference type="PANTHER" id="PTHR48449:SF1">
    <property type="entry name" value="DUF1985 DOMAIN-CONTAINING PROTEIN"/>
    <property type="match status" value="1"/>
</dbReference>
<gene>
    <name evidence="6" type="ORF">F511_42903</name>
</gene>
<keyword evidence="7" id="KW-1185">Reference proteome</keyword>
<evidence type="ECO:0000313" key="7">
    <source>
        <dbReference type="Proteomes" id="UP000250235"/>
    </source>
</evidence>
<dbReference type="Gene3D" id="3.40.395.10">
    <property type="entry name" value="Adenoviral Proteinase, Chain A"/>
    <property type="match status" value="1"/>
</dbReference>
<evidence type="ECO:0000259" key="5">
    <source>
        <dbReference type="PROSITE" id="PS50600"/>
    </source>
</evidence>
<feature type="region of interest" description="Disordered" evidence="4">
    <location>
        <begin position="272"/>
        <end position="334"/>
    </location>
</feature>
<protein>
    <recommendedName>
        <fullName evidence="5">Ubiquitin-like protease family profile domain-containing protein</fullName>
    </recommendedName>
</protein>
<evidence type="ECO:0000256" key="1">
    <source>
        <dbReference type="ARBA" id="ARBA00005234"/>
    </source>
</evidence>
<dbReference type="InterPro" id="IPR003653">
    <property type="entry name" value="Peptidase_C48_C"/>
</dbReference>
<dbReference type="OrthoDB" id="1930729at2759"/>
<feature type="compositionally biased region" description="Pro residues" evidence="4">
    <location>
        <begin position="284"/>
        <end position="311"/>
    </location>
</feature>
<accession>A0A2Z6ZZ19</accession>
<keyword evidence="2" id="KW-0645">Protease</keyword>
<sequence length="688" mass="78057">MVKRKAIEAVEMELQERTFDNNRVYFPAIPKEDGFRRRHFRGMSTVTLVDLRARIDEYQEEAGVDEVDQEKIKLASLYFASAVLGPRRKRKKEVVDPDWMRLVDDINSFNTYPWGRLAYEEVLFGLRKDLRARFEEFTTLAKKRKRDPKFSGFGSLHLSGFVQPLQILAYEIYNGVAEAFATRREDADVSLPRMYHWVTRKWHKNHAPSHSDVVAAFSNSPCEDACEMLTPTDAELLSAHYISGDFVVSNECAVTRRMSELMSRRLKVVCSQRFSPSHDSPSHDSPPPQTPPHRSPPPQTPPHRSPPPQTPTPSDSTPSQSTPQTPPHQTPHHAQSIPVFKGLKSSDMLSFKRAQSPVITTGGETAERAETWTGSPEVAGWTKEARMSQLTPVQEEESGSRESTPEAEGAQVEGNQTEGSTKSIPDLHAFVALPLERRMEIIIKRSWARTEREIEHLSDGEKKRCFIADYQKRFFVEMATPGTWVFTEHVDECFRGLLELKKAYPYIFRGDVAMMDSVFSMIVQGAFIEGGPTNVPETILVYTRGEIDDWPSTPWDKAAFILVPYCFNGHWVLARIVPEAKKLLILDSDHSVDSNCKIILEEVTPLARMMPHILVAMGVQTDTDTQWTVSRSKNFPKQSLSGECGVYDIAAATFTLADRDAYTLNDAIVADFRKYFTCCLWDQSWLLD</sequence>
<evidence type="ECO:0000256" key="2">
    <source>
        <dbReference type="ARBA" id="ARBA00022670"/>
    </source>
</evidence>
<dbReference type="Pfam" id="PF02902">
    <property type="entry name" value="Peptidase_C48"/>
    <property type="match status" value="1"/>
</dbReference>
<dbReference type="EMBL" id="KV020466">
    <property type="protein sequence ID" value="KZV14504.1"/>
    <property type="molecule type" value="Genomic_DNA"/>
</dbReference>
<organism evidence="6 7">
    <name type="scientific">Dorcoceras hygrometricum</name>
    <dbReference type="NCBI Taxonomy" id="472368"/>
    <lineage>
        <taxon>Eukaryota</taxon>
        <taxon>Viridiplantae</taxon>
        <taxon>Streptophyta</taxon>
        <taxon>Embryophyta</taxon>
        <taxon>Tracheophyta</taxon>
        <taxon>Spermatophyta</taxon>
        <taxon>Magnoliopsida</taxon>
        <taxon>eudicotyledons</taxon>
        <taxon>Gunneridae</taxon>
        <taxon>Pentapetalae</taxon>
        <taxon>asterids</taxon>
        <taxon>lamiids</taxon>
        <taxon>Lamiales</taxon>
        <taxon>Gesneriaceae</taxon>
        <taxon>Didymocarpoideae</taxon>
        <taxon>Trichosporeae</taxon>
        <taxon>Loxocarpinae</taxon>
        <taxon>Dorcoceras</taxon>
    </lineage>
</organism>
<keyword evidence="3" id="KW-0378">Hydrolase</keyword>
<reference evidence="6 7" key="1">
    <citation type="journal article" date="2015" name="Proc. Natl. Acad. Sci. U.S.A.">
        <title>The resurrection genome of Boea hygrometrica: A blueprint for survival of dehydration.</title>
        <authorList>
            <person name="Xiao L."/>
            <person name="Yang G."/>
            <person name="Zhang L."/>
            <person name="Yang X."/>
            <person name="Zhao S."/>
            <person name="Ji Z."/>
            <person name="Zhou Q."/>
            <person name="Hu M."/>
            <person name="Wang Y."/>
            <person name="Chen M."/>
            <person name="Xu Y."/>
            <person name="Jin H."/>
            <person name="Xiao X."/>
            <person name="Hu G."/>
            <person name="Bao F."/>
            <person name="Hu Y."/>
            <person name="Wan P."/>
            <person name="Li L."/>
            <person name="Deng X."/>
            <person name="Kuang T."/>
            <person name="Xiang C."/>
            <person name="Zhu J.K."/>
            <person name="Oliver M.J."/>
            <person name="He Y."/>
        </authorList>
    </citation>
    <scope>NUCLEOTIDE SEQUENCE [LARGE SCALE GENOMIC DNA]</scope>
    <source>
        <strain evidence="7">cv. XS01</strain>
    </source>
</reference>
<dbReference type="AlphaFoldDB" id="A0A2Z6ZZ19"/>
<dbReference type="SUPFAM" id="SSF54001">
    <property type="entry name" value="Cysteine proteinases"/>
    <property type="match status" value="1"/>
</dbReference>
<feature type="compositionally biased region" description="Low complexity" evidence="4">
    <location>
        <begin position="312"/>
        <end position="323"/>
    </location>
</feature>
<dbReference type="GO" id="GO:0008234">
    <property type="term" value="F:cysteine-type peptidase activity"/>
    <property type="evidence" value="ECO:0007669"/>
    <property type="project" value="InterPro"/>
</dbReference>
<comment type="similarity">
    <text evidence="1">Belongs to the peptidase C48 family.</text>
</comment>
<dbReference type="PANTHER" id="PTHR48449">
    <property type="entry name" value="DUF1985 DOMAIN-CONTAINING PROTEIN"/>
    <property type="match status" value="1"/>
</dbReference>
<dbReference type="GO" id="GO:0006508">
    <property type="term" value="P:proteolysis"/>
    <property type="evidence" value="ECO:0007669"/>
    <property type="project" value="UniProtKB-KW"/>
</dbReference>
<proteinExistence type="inferred from homology"/>
<evidence type="ECO:0000256" key="3">
    <source>
        <dbReference type="ARBA" id="ARBA00022801"/>
    </source>
</evidence>